<organism evidence="7 8">
    <name type="scientific">Phialemonium atrogriseum</name>
    <dbReference type="NCBI Taxonomy" id="1093897"/>
    <lineage>
        <taxon>Eukaryota</taxon>
        <taxon>Fungi</taxon>
        <taxon>Dikarya</taxon>
        <taxon>Ascomycota</taxon>
        <taxon>Pezizomycotina</taxon>
        <taxon>Sordariomycetes</taxon>
        <taxon>Sordariomycetidae</taxon>
        <taxon>Cephalothecales</taxon>
        <taxon>Cephalothecaceae</taxon>
        <taxon>Phialemonium</taxon>
    </lineage>
</organism>
<sequence>MGFGIVPALRIGQAVLAVFGLAMSCYVANWYNVDISAASPSQVNFLIFASIWSLISLAVLEIVPRFAPRASHPYSALAFEFTNVIFWFAGFIAIAVFLSRLLFCRNAVCGVAQADAVISAFQFVIWGVSIFFMAKDVFKGGLRRPAAGRAGQSMKETVA</sequence>
<feature type="transmembrane region" description="Helical" evidence="5">
    <location>
        <begin position="43"/>
        <end position="63"/>
    </location>
</feature>
<evidence type="ECO:0000313" key="8">
    <source>
        <dbReference type="Proteomes" id="UP001244011"/>
    </source>
</evidence>
<comment type="subcellular location">
    <subcellularLocation>
        <location evidence="1">Membrane</location>
        <topology evidence="1">Multi-pass membrane protein</topology>
    </subcellularLocation>
</comment>
<name>A0AAJ0FRM4_9PEZI</name>
<reference evidence="7" key="1">
    <citation type="submission" date="2023-06" db="EMBL/GenBank/DDBJ databases">
        <title>Genome-scale phylogeny and comparative genomics of the fungal order Sordariales.</title>
        <authorList>
            <consortium name="Lawrence Berkeley National Laboratory"/>
            <person name="Hensen N."/>
            <person name="Bonometti L."/>
            <person name="Westerberg I."/>
            <person name="Brannstrom I.O."/>
            <person name="Guillou S."/>
            <person name="Cros-Aarteil S."/>
            <person name="Calhoun S."/>
            <person name="Haridas S."/>
            <person name="Kuo A."/>
            <person name="Mondo S."/>
            <person name="Pangilinan J."/>
            <person name="Riley R."/>
            <person name="Labutti K."/>
            <person name="Andreopoulos B."/>
            <person name="Lipzen A."/>
            <person name="Chen C."/>
            <person name="Yanf M."/>
            <person name="Daum C."/>
            <person name="Ng V."/>
            <person name="Clum A."/>
            <person name="Steindorff A."/>
            <person name="Ohm R."/>
            <person name="Martin F."/>
            <person name="Silar P."/>
            <person name="Natvig D."/>
            <person name="Lalanne C."/>
            <person name="Gautier V."/>
            <person name="Ament-Velasquez S.L."/>
            <person name="Kruys A."/>
            <person name="Hutchinson M.I."/>
            <person name="Powell A.J."/>
            <person name="Barry K."/>
            <person name="Miller A.N."/>
            <person name="Grigoriev I.V."/>
            <person name="Debuchy R."/>
            <person name="Gladieux P."/>
            <person name="Thoren M.H."/>
            <person name="Johannesson H."/>
        </authorList>
    </citation>
    <scope>NUCLEOTIDE SEQUENCE</scope>
    <source>
        <strain evidence="7">8032-3</strain>
    </source>
</reference>
<evidence type="ECO:0000256" key="4">
    <source>
        <dbReference type="ARBA" id="ARBA00023136"/>
    </source>
</evidence>
<feature type="domain" description="MARVEL" evidence="6">
    <location>
        <begin position="8"/>
        <end position="132"/>
    </location>
</feature>
<dbReference type="InterPro" id="IPR008253">
    <property type="entry name" value="Marvel"/>
</dbReference>
<proteinExistence type="predicted"/>
<keyword evidence="8" id="KW-1185">Reference proteome</keyword>
<keyword evidence="2 5" id="KW-0812">Transmembrane</keyword>
<feature type="transmembrane region" description="Helical" evidence="5">
    <location>
        <begin position="84"/>
        <end position="103"/>
    </location>
</feature>
<evidence type="ECO:0000256" key="1">
    <source>
        <dbReference type="ARBA" id="ARBA00004141"/>
    </source>
</evidence>
<evidence type="ECO:0000259" key="6">
    <source>
        <dbReference type="Pfam" id="PF01284"/>
    </source>
</evidence>
<dbReference type="Proteomes" id="UP001244011">
    <property type="component" value="Unassembled WGS sequence"/>
</dbReference>
<comment type="caution">
    <text evidence="7">The sequence shown here is derived from an EMBL/GenBank/DDBJ whole genome shotgun (WGS) entry which is preliminary data.</text>
</comment>
<dbReference type="Pfam" id="PF01284">
    <property type="entry name" value="MARVEL"/>
    <property type="match status" value="1"/>
</dbReference>
<evidence type="ECO:0000256" key="3">
    <source>
        <dbReference type="ARBA" id="ARBA00022989"/>
    </source>
</evidence>
<evidence type="ECO:0000256" key="2">
    <source>
        <dbReference type="ARBA" id="ARBA00022692"/>
    </source>
</evidence>
<protein>
    <recommendedName>
        <fullName evidence="6">MARVEL domain-containing protein</fullName>
    </recommendedName>
</protein>
<keyword evidence="3 5" id="KW-1133">Transmembrane helix</keyword>
<dbReference type="RefSeq" id="XP_060288787.1">
    <property type="nucleotide sequence ID" value="XM_060425766.1"/>
</dbReference>
<dbReference type="PANTHER" id="PTHR37451:SF5">
    <property type="entry name" value="MARVEL DOMAIN-CONTAINING PROTEIN"/>
    <property type="match status" value="1"/>
</dbReference>
<keyword evidence="4 5" id="KW-0472">Membrane</keyword>
<feature type="transmembrane region" description="Helical" evidence="5">
    <location>
        <begin position="115"/>
        <end position="134"/>
    </location>
</feature>
<dbReference type="GeneID" id="85308953"/>
<accession>A0AAJ0FRM4</accession>
<evidence type="ECO:0000313" key="7">
    <source>
        <dbReference type="EMBL" id="KAK1772574.1"/>
    </source>
</evidence>
<dbReference type="GO" id="GO:0016020">
    <property type="term" value="C:membrane"/>
    <property type="evidence" value="ECO:0007669"/>
    <property type="project" value="UniProtKB-SubCell"/>
</dbReference>
<gene>
    <name evidence="7" type="ORF">QBC33DRAFT_510425</name>
</gene>
<dbReference type="AlphaFoldDB" id="A0AAJ0FRM4"/>
<dbReference type="PANTHER" id="PTHR37451">
    <property type="entry name" value="MARVEL DOMAIN"/>
    <property type="match status" value="1"/>
</dbReference>
<dbReference type="EMBL" id="MU838997">
    <property type="protein sequence ID" value="KAK1772574.1"/>
    <property type="molecule type" value="Genomic_DNA"/>
</dbReference>
<feature type="transmembrane region" description="Helical" evidence="5">
    <location>
        <begin position="12"/>
        <end position="31"/>
    </location>
</feature>
<evidence type="ECO:0000256" key="5">
    <source>
        <dbReference type="SAM" id="Phobius"/>
    </source>
</evidence>